<feature type="domain" description="Bacterial repeat" evidence="3">
    <location>
        <begin position="451"/>
        <end position="518"/>
    </location>
</feature>
<evidence type="ECO:0000313" key="5">
    <source>
        <dbReference type="Proteomes" id="UP000001299"/>
    </source>
</evidence>
<dbReference type="Pfam" id="PF18998">
    <property type="entry name" value="Flg_new_2"/>
    <property type="match status" value="4"/>
</dbReference>
<accession>E0RWB0</accession>
<feature type="domain" description="Bacterial repeat" evidence="3">
    <location>
        <begin position="302"/>
        <end position="371"/>
    </location>
</feature>
<reference evidence="4 5" key="1">
    <citation type="journal article" date="2010" name="PLoS ONE">
        <title>The glycobiome of the rumen bacterium Butyrivibrio proteoclasticus B316(T) highlights adaptation to a polysaccharide-rich environment.</title>
        <authorList>
            <person name="Kelly W.J."/>
            <person name="Leahy S.C."/>
            <person name="Altermann E."/>
            <person name="Yeoman C.J."/>
            <person name="Dunne J.C."/>
            <person name="Kong Z."/>
            <person name="Pacheco D.M."/>
            <person name="Li D."/>
            <person name="Noel S.J."/>
            <person name="Moon C.D."/>
            <person name="Cookson A.L."/>
            <person name="Attwood G.T."/>
        </authorList>
    </citation>
    <scope>NUCLEOTIDE SEQUENCE [LARGE SCALE GENOMIC DNA]</scope>
    <source>
        <strain evidence="5">ATCC 51982 / DSM 14932 / B316</strain>
    </source>
</reference>
<feature type="compositionally biased region" description="Polar residues" evidence="1">
    <location>
        <begin position="64"/>
        <end position="82"/>
    </location>
</feature>
<dbReference type="Proteomes" id="UP000001299">
    <property type="component" value="Chromosome 1"/>
</dbReference>
<dbReference type="HOGENOM" id="CLU_317062_0_0_9"/>
<protein>
    <submittedName>
        <fullName evidence="4">Cell surface protein</fullName>
    </submittedName>
</protein>
<feature type="region of interest" description="Disordered" evidence="1">
    <location>
        <begin position="598"/>
        <end position="652"/>
    </location>
</feature>
<feature type="transmembrane region" description="Helical" evidence="2">
    <location>
        <begin position="884"/>
        <end position="906"/>
    </location>
</feature>
<dbReference type="eggNOG" id="COG5386">
    <property type="taxonomic scope" value="Bacteria"/>
</dbReference>
<feature type="domain" description="Bacterial repeat" evidence="3">
    <location>
        <begin position="376"/>
        <end position="445"/>
    </location>
</feature>
<feature type="compositionally biased region" description="Basic and acidic residues" evidence="1">
    <location>
        <begin position="640"/>
        <end position="649"/>
    </location>
</feature>
<dbReference type="KEGG" id="bpb:bpr_I1471"/>
<keyword evidence="2" id="KW-0812">Transmembrane</keyword>
<feature type="compositionally biased region" description="Basic and acidic residues" evidence="1">
    <location>
        <begin position="616"/>
        <end position="625"/>
    </location>
</feature>
<evidence type="ECO:0000259" key="3">
    <source>
        <dbReference type="Pfam" id="PF18998"/>
    </source>
</evidence>
<organism evidence="4 5">
    <name type="scientific">Butyrivibrio proteoclasticus (strain ATCC 51982 / DSM 14932 / B316)</name>
    <name type="common">Clostridium proteoclasticum</name>
    <dbReference type="NCBI Taxonomy" id="515622"/>
    <lineage>
        <taxon>Bacteria</taxon>
        <taxon>Bacillati</taxon>
        <taxon>Bacillota</taxon>
        <taxon>Clostridia</taxon>
        <taxon>Lachnospirales</taxon>
        <taxon>Lachnospiraceae</taxon>
        <taxon>Butyrivibrio</taxon>
    </lineage>
</organism>
<dbReference type="RefSeq" id="WP_013280862.1">
    <property type="nucleotide sequence ID" value="NC_014387.1"/>
</dbReference>
<gene>
    <name evidence="4" type="ordered locus">bpr_I1471</name>
</gene>
<name>E0RWB0_BUTPB</name>
<feature type="domain" description="Bacterial repeat" evidence="3">
    <location>
        <begin position="531"/>
        <end position="597"/>
    </location>
</feature>
<keyword evidence="5" id="KW-1185">Reference proteome</keyword>
<keyword evidence="2" id="KW-0472">Membrane</keyword>
<feature type="compositionally biased region" description="Polar residues" evidence="1">
    <location>
        <begin position="601"/>
        <end position="613"/>
    </location>
</feature>
<evidence type="ECO:0000313" key="4">
    <source>
        <dbReference type="EMBL" id="ADL34208.1"/>
    </source>
</evidence>
<dbReference type="Gene3D" id="2.60.40.1080">
    <property type="match status" value="1"/>
</dbReference>
<evidence type="ECO:0000256" key="1">
    <source>
        <dbReference type="SAM" id="MobiDB-lite"/>
    </source>
</evidence>
<dbReference type="STRING" id="515622.bpr_I1471"/>
<keyword evidence="2" id="KW-1133">Transmembrane helix</keyword>
<dbReference type="InterPro" id="IPR044060">
    <property type="entry name" value="Bacterial_rp_domain"/>
</dbReference>
<dbReference type="EMBL" id="CP001810">
    <property type="protein sequence ID" value="ADL34208.1"/>
    <property type="molecule type" value="Genomic_DNA"/>
</dbReference>
<evidence type="ECO:0000256" key="2">
    <source>
        <dbReference type="SAM" id="Phobius"/>
    </source>
</evidence>
<feature type="region of interest" description="Disordered" evidence="1">
    <location>
        <begin position="62"/>
        <end position="85"/>
    </location>
</feature>
<dbReference type="eggNOG" id="COG5492">
    <property type="taxonomic scope" value="Bacteria"/>
</dbReference>
<proteinExistence type="predicted"/>
<dbReference type="AlphaFoldDB" id="E0RWB0"/>
<sequence length="919" mass="101064">MKNNFFARVNAIVLALCLVISAVSTIQLHYVYAKENEEITNDDEDTSFDDYDIEIMSEPENDNYDVTFTSGDGNQDYSSDNEPSNEEIQYDPFDYDLTCYTPNLNYGIVYQNDYIDIQKFSIVNTGETPFPITWDEYDPSTAFDLEVAPGASLDTNPGSQIPFYIVADTSLPAGDYCAYYVFYSANDIRQHHRVQVTVTMTIKKNEPYVESVEIIPATVSLPCGKSYQFSAKVKGGNGYNQGVSWSVTGNNTTKTTINSDGVLSVSADETSTTLAVIATSKQDTRFYDSSIVNLQPVDHIVSVSADPVGGGAVAGGGAVRNGGSVRISASPNNNFSFSGWYEGSNLISTAPAFDLTNITSDRKVVAKFTRTTCYIKTSVNTTDGGTITDSCVIQSGGNITITAKAKEGYAFKEFVENNKTLSTSNSIQLNNVTSDRNITAVFTRNKYNVYVSVTPQDTGTYEGAGKYDKGKKVVIKQRAYDGYEFAGWIVNGQVVSYNTEYVIDKIENDLNITASFRKREVKTYKVVSGITNEGGSIVPSGEYTVQEGGSITYQIVPSANYTVKNVTVDGKNIGPAASYTFNQVGKAHTITATFEKVQAAPQKNSSSTGQQAVAPQKKETKKTEYSTETANQGAVPEQNIVKEETKQEEGELDGEDYIEDTFVPLDDTPANNANNELASNNSIMAKYGLDDATVRRLINDNAEMALLKEAYETGVLQVTVNNSFAAYTQETSQGLYFDNPSLINFETVVSATLTEDEKVSVLSGNPILFNVSITDNSATVDAATKKLMQTKIGYKPLCYFDFFIMKSENGSSEVLTKTGSELLVVLPIPDAYKKSGRNYCVLRNHNGVVDILRDLDDDPDTVTFRTDKFSEYSIAYEAVNVNKLVLQLIIVILIALVLALICYINLWRYRRMHRKTNRK</sequence>